<protein>
    <submittedName>
        <fullName evidence="2">DUF2470 domain-containing protein</fullName>
    </submittedName>
</protein>
<dbReference type="EMBL" id="BAABKC010000135">
    <property type="protein sequence ID" value="GAA5080251.1"/>
    <property type="molecule type" value="Genomic_DNA"/>
</dbReference>
<dbReference type="Gene3D" id="3.20.180.10">
    <property type="entry name" value="PNP-oxidase-like"/>
    <property type="match status" value="1"/>
</dbReference>
<dbReference type="RefSeq" id="WP_345672367.1">
    <property type="nucleotide sequence ID" value="NZ_BAABKC010000135.1"/>
</dbReference>
<name>A0ABP9LP67_9ACTN</name>
<dbReference type="InterPro" id="IPR019595">
    <property type="entry name" value="DUF2470"/>
</dbReference>
<feature type="domain" description="DUF2470" evidence="1">
    <location>
        <begin position="148"/>
        <end position="220"/>
    </location>
</feature>
<evidence type="ECO:0000313" key="3">
    <source>
        <dbReference type="Proteomes" id="UP001500124"/>
    </source>
</evidence>
<gene>
    <name evidence="2" type="ORF">GCM10023336_73380</name>
</gene>
<accession>A0ABP9LP67</accession>
<comment type="caution">
    <text evidence="2">The sequence shown here is derived from an EMBL/GenBank/DDBJ whole genome shotgun (WGS) entry which is preliminary data.</text>
</comment>
<evidence type="ECO:0000259" key="1">
    <source>
        <dbReference type="Pfam" id="PF10615"/>
    </source>
</evidence>
<dbReference type="Pfam" id="PF10615">
    <property type="entry name" value="DUF2470"/>
    <property type="match status" value="1"/>
</dbReference>
<dbReference type="SUPFAM" id="SSF50475">
    <property type="entry name" value="FMN-binding split barrel"/>
    <property type="match status" value="1"/>
</dbReference>
<sequence>MAAAIDTAVSEQTAAEYVRSVLARATSLSLSTERQDYDLIGLHSVDARGRITLSSRAGCPLAAQVAAAPDGRLPARAEFTDIAPVALRDRVRAQVTVAGRLVPGRPQDGDALRFEAEHITLRTLTGEHDVGLADLTRAAPDPLAVEEAALLTHLADAHEDMVAALVALVGPRLPHGVLRALPLAVDRYGIALRCEYREGHCDVRLLFPDPARDAVEAGDRIRLLLTAHPCAHHRPRPTSRH</sequence>
<organism evidence="2 3">
    <name type="scientific">Streptomyces similanensis</name>
    <dbReference type="NCBI Taxonomy" id="1274988"/>
    <lineage>
        <taxon>Bacteria</taxon>
        <taxon>Bacillati</taxon>
        <taxon>Actinomycetota</taxon>
        <taxon>Actinomycetes</taxon>
        <taxon>Kitasatosporales</taxon>
        <taxon>Streptomycetaceae</taxon>
        <taxon>Streptomyces</taxon>
    </lineage>
</organism>
<evidence type="ECO:0000313" key="2">
    <source>
        <dbReference type="EMBL" id="GAA5080251.1"/>
    </source>
</evidence>
<dbReference type="Proteomes" id="UP001500124">
    <property type="component" value="Unassembled WGS sequence"/>
</dbReference>
<dbReference type="InterPro" id="IPR037119">
    <property type="entry name" value="Haem_oxidase_HugZ-like_sf"/>
</dbReference>
<keyword evidence="3" id="KW-1185">Reference proteome</keyword>
<proteinExistence type="predicted"/>
<reference evidence="3" key="1">
    <citation type="journal article" date="2019" name="Int. J. Syst. Evol. Microbiol.">
        <title>The Global Catalogue of Microorganisms (GCM) 10K type strain sequencing project: providing services to taxonomists for standard genome sequencing and annotation.</title>
        <authorList>
            <consortium name="The Broad Institute Genomics Platform"/>
            <consortium name="The Broad Institute Genome Sequencing Center for Infectious Disease"/>
            <person name="Wu L."/>
            <person name="Ma J."/>
        </authorList>
    </citation>
    <scope>NUCLEOTIDE SEQUENCE [LARGE SCALE GENOMIC DNA]</scope>
    <source>
        <strain evidence="3">JCM 18410</strain>
    </source>
</reference>